<evidence type="ECO:0000256" key="1">
    <source>
        <dbReference type="SAM" id="Phobius"/>
    </source>
</evidence>
<feature type="transmembrane region" description="Helical" evidence="1">
    <location>
        <begin position="48"/>
        <end position="69"/>
    </location>
</feature>
<name>A0A3E0UGC1_9GAMM</name>
<proteinExistence type="predicted"/>
<dbReference type="OrthoDB" id="8701531at2"/>
<evidence type="ECO:0008006" key="4">
    <source>
        <dbReference type="Google" id="ProtNLM"/>
    </source>
</evidence>
<feature type="transmembrane region" description="Helical" evidence="1">
    <location>
        <begin position="137"/>
        <end position="156"/>
    </location>
</feature>
<gene>
    <name evidence="2" type="ORF">DXX92_12425</name>
</gene>
<evidence type="ECO:0000313" key="2">
    <source>
        <dbReference type="EMBL" id="REL36058.1"/>
    </source>
</evidence>
<comment type="caution">
    <text evidence="2">The sequence shown here is derived from an EMBL/GenBank/DDBJ whole genome shotgun (WGS) entry which is preliminary data.</text>
</comment>
<feature type="transmembrane region" description="Helical" evidence="1">
    <location>
        <begin position="177"/>
        <end position="194"/>
    </location>
</feature>
<organism evidence="2 3">
    <name type="scientific">Thalassotalea euphylliae</name>
    <dbReference type="NCBI Taxonomy" id="1655234"/>
    <lineage>
        <taxon>Bacteria</taxon>
        <taxon>Pseudomonadati</taxon>
        <taxon>Pseudomonadota</taxon>
        <taxon>Gammaproteobacteria</taxon>
        <taxon>Alteromonadales</taxon>
        <taxon>Colwelliaceae</taxon>
        <taxon>Thalassotalea</taxon>
    </lineage>
</organism>
<evidence type="ECO:0000313" key="3">
    <source>
        <dbReference type="Proteomes" id="UP000256999"/>
    </source>
</evidence>
<keyword evidence="1" id="KW-0812">Transmembrane</keyword>
<keyword evidence="1" id="KW-1133">Transmembrane helix</keyword>
<sequence>MRGVGLNFYNIFGVINTLFIIVSLYGVHSQLRTIWKRKESNTQYERPTSLLSLNQFTVSYLAYLSFFIYGYSIEPFNHYIVWPRLIASMLVVLILLEIWQDRRSSHAKSSVSMACITLLVAIAGLFIGETITDQGKYISTTIIVVVSILIAQGYFHQIKLIIHSGSTGAVDLKMSQFILMMDISTIAFALSMGFKQGWPLLLLAITSAVTKVIIMFLFKWVKTSPTAEKRRRIVET</sequence>
<feature type="transmembrane region" description="Helical" evidence="1">
    <location>
        <begin position="6"/>
        <end position="27"/>
    </location>
</feature>
<dbReference type="AlphaFoldDB" id="A0A3E0UGC1"/>
<reference evidence="2 3" key="1">
    <citation type="submission" date="2018-08" db="EMBL/GenBank/DDBJ databases">
        <title>Thalassotalea euphylliae genome.</title>
        <authorList>
            <person name="Summers S."/>
            <person name="Rice S.A."/>
            <person name="Freckelton M.L."/>
            <person name="Nedved B.T."/>
            <person name="Hadfield M.G."/>
        </authorList>
    </citation>
    <scope>NUCLEOTIDE SEQUENCE [LARGE SCALE GENOMIC DNA]</scope>
    <source>
        <strain evidence="2 3">H2</strain>
    </source>
</reference>
<feature type="transmembrane region" description="Helical" evidence="1">
    <location>
        <begin position="81"/>
        <end position="99"/>
    </location>
</feature>
<accession>A0A3E0UGC1</accession>
<dbReference type="EMBL" id="QUOV01000001">
    <property type="protein sequence ID" value="REL36058.1"/>
    <property type="molecule type" value="Genomic_DNA"/>
</dbReference>
<feature type="transmembrane region" description="Helical" evidence="1">
    <location>
        <begin position="200"/>
        <end position="221"/>
    </location>
</feature>
<feature type="transmembrane region" description="Helical" evidence="1">
    <location>
        <begin position="111"/>
        <end position="131"/>
    </location>
</feature>
<protein>
    <recommendedName>
        <fullName evidence="4">PQ-loop repeat-containing protein</fullName>
    </recommendedName>
</protein>
<keyword evidence="1" id="KW-0472">Membrane</keyword>
<dbReference type="Proteomes" id="UP000256999">
    <property type="component" value="Unassembled WGS sequence"/>
</dbReference>